<keyword evidence="4" id="KW-0804">Transcription</keyword>
<dbReference type="InterPro" id="IPR036390">
    <property type="entry name" value="WH_DNA-bd_sf"/>
</dbReference>
<evidence type="ECO:0000259" key="5">
    <source>
        <dbReference type="PROSITE" id="PS50931"/>
    </source>
</evidence>
<proteinExistence type="inferred from homology"/>
<feature type="domain" description="HTH lysR-type" evidence="5">
    <location>
        <begin position="1"/>
        <end position="57"/>
    </location>
</feature>
<keyword evidence="3" id="KW-0238">DNA-binding</keyword>
<reference evidence="7" key="1">
    <citation type="journal article" date="2019" name="Int. J. Syst. Evol. Microbiol.">
        <title>The Global Catalogue of Microorganisms (GCM) 10K type strain sequencing project: providing services to taxonomists for standard genome sequencing and annotation.</title>
        <authorList>
            <consortium name="The Broad Institute Genomics Platform"/>
            <consortium name="The Broad Institute Genome Sequencing Center for Infectious Disease"/>
            <person name="Wu L."/>
            <person name="Ma J."/>
        </authorList>
    </citation>
    <scope>NUCLEOTIDE SEQUENCE [LARGE SCALE GENOMIC DNA]</scope>
    <source>
        <strain evidence="7">KCTC 42984</strain>
    </source>
</reference>
<protein>
    <submittedName>
        <fullName evidence="6">LysR family transcriptional regulator</fullName>
    </submittedName>
</protein>
<evidence type="ECO:0000256" key="2">
    <source>
        <dbReference type="ARBA" id="ARBA00023015"/>
    </source>
</evidence>
<dbReference type="Pfam" id="PF00126">
    <property type="entry name" value="HTH_1"/>
    <property type="match status" value="1"/>
</dbReference>
<keyword evidence="2" id="KW-0805">Transcription regulation</keyword>
<dbReference type="Proteomes" id="UP001595604">
    <property type="component" value="Unassembled WGS sequence"/>
</dbReference>
<dbReference type="Gene3D" id="3.40.190.290">
    <property type="match status" value="1"/>
</dbReference>
<keyword evidence="7" id="KW-1185">Reference proteome</keyword>
<evidence type="ECO:0000256" key="1">
    <source>
        <dbReference type="ARBA" id="ARBA00009437"/>
    </source>
</evidence>
<gene>
    <name evidence="6" type="ORF">ACFOD9_04425</name>
</gene>
<dbReference type="InterPro" id="IPR000847">
    <property type="entry name" value="LysR_HTH_N"/>
</dbReference>
<dbReference type="RefSeq" id="WP_379508874.1">
    <property type="nucleotide sequence ID" value="NZ_JBHRTQ010000004.1"/>
</dbReference>
<dbReference type="PANTHER" id="PTHR30537">
    <property type="entry name" value="HTH-TYPE TRANSCRIPTIONAL REGULATOR"/>
    <property type="match status" value="1"/>
</dbReference>
<dbReference type="SUPFAM" id="SSF53850">
    <property type="entry name" value="Periplasmic binding protein-like II"/>
    <property type="match status" value="1"/>
</dbReference>
<dbReference type="CDD" id="cd08422">
    <property type="entry name" value="PBP2_CrgA_like"/>
    <property type="match status" value="1"/>
</dbReference>
<dbReference type="Pfam" id="PF03466">
    <property type="entry name" value="LysR_substrate"/>
    <property type="match status" value="1"/>
</dbReference>
<evidence type="ECO:0000256" key="3">
    <source>
        <dbReference type="ARBA" id="ARBA00023125"/>
    </source>
</evidence>
<comment type="caution">
    <text evidence="6">The sequence shown here is derived from an EMBL/GenBank/DDBJ whole genome shotgun (WGS) entry which is preliminary data.</text>
</comment>
<name>A0ABV7ILD3_9SPHN</name>
<organism evidence="6 7">
    <name type="scientific">Novosphingobium bradum</name>
    <dbReference type="NCBI Taxonomy" id="1737444"/>
    <lineage>
        <taxon>Bacteria</taxon>
        <taxon>Pseudomonadati</taxon>
        <taxon>Pseudomonadota</taxon>
        <taxon>Alphaproteobacteria</taxon>
        <taxon>Sphingomonadales</taxon>
        <taxon>Sphingomonadaceae</taxon>
        <taxon>Novosphingobium</taxon>
    </lineage>
</organism>
<dbReference type="PANTHER" id="PTHR30537:SF5">
    <property type="entry name" value="HTH-TYPE TRANSCRIPTIONAL ACTIVATOR TTDR-RELATED"/>
    <property type="match status" value="1"/>
</dbReference>
<evidence type="ECO:0000313" key="6">
    <source>
        <dbReference type="EMBL" id="MFC3173491.1"/>
    </source>
</evidence>
<accession>A0ABV7ILD3</accession>
<sequence length="295" mass="31839">MDANYALFARVVAEGSLSAAARSLGISPAMVSKRLARLEDRLGTQLLHRTTRRIALTEAGAELHREVAEILVRIGDIEARLHKAGRSPAGRLRVTAPTSFGRLHIAPHLPEFLALYPEVQLEIDLSDEYVDLLARQVHVAIRIATAPGGEFIARRLADNRRVLCAAPAYCAAHGAPQSVAELARHRLIAADGQLPWRLAAGSRNAELAGPSCVRTNSSELIRELALGGVGVALRSLWDVGDALADGRLVRILPEWEGSADVGIYAVHPRGRRVPPAAQVFAEFLRDRLARLDAGA</sequence>
<dbReference type="EMBL" id="JBHRTQ010000004">
    <property type="protein sequence ID" value="MFC3173491.1"/>
    <property type="molecule type" value="Genomic_DNA"/>
</dbReference>
<dbReference type="InterPro" id="IPR036388">
    <property type="entry name" value="WH-like_DNA-bd_sf"/>
</dbReference>
<dbReference type="InterPro" id="IPR005119">
    <property type="entry name" value="LysR_subst-bd"/>
</dbReference>
<dbReference type="InterPro" id="IPR058163">
    <property type="entry name" value="LysR-type_TF_proteobact-type"/>
</dbReference>
<dbReference type="Gene3D" id="1.10.10.10">
    <property type="entry name" value="Winged helix-like DNA-binding domain superfamily/Winged helix DNA-binding domain"/>
    <property type="match status" value="1"/>
</dbReference>
<dbReference type="SUPFAM" id="SSF46785">
    <property type="entry name" value="Winged helix' DNA-binding domain"/>
    <property type="match status" value="1"/>
</dbReference>
<evidence type="ECO:0000313" key="7">
    <source>
        <dbReference type="Proteomes" id="UP001595604"/>
    </source>
</evidence>
<evidence type="ECO:0000256" key="4">
    <source>
        <dbReference type="ARBA" id="ARBA00023163"/>
    </source>
</evidence>
<comment type="similarity">
    <text evidence="1">Belongs to the LysR transcriptional regulatory family.</text>
</comment>
<dbReference type="PROSITE" id="PS50931">
    <property type="entry name" value="HTH_LYSR"/>
    <property type="match status" value="1"/>
</dbReference>